<keyword evidence="2" id="KW-0560">Oxidoreductase</keyword>
<sequence length="294" mass="31516">MRFGPGEDRGCSVTSLPEPSLPKLFSLTGKTAVVTGAAGYLGRVFTEALLEAGARVVLMGRGAKLAAEAARLRDLHGNRAVDVEVVDFFDHDAYRRGLDSVADRHAAIDVLVNNAFEFSKETGFNDPSGRVDVITKDQWMRALESGVYWHALATQVLAERMAKQGSGSIINVSSMYAIVSPDPALYEGTEVFNPPSYGAAKAALLALTRYTAASYGRRGVRCNALLPGAFPNLGGGTHNAPRNDEFLRRLSDRTVVGRYGEPADLKGAIVFLASDASRYVTGQCLSVDGGWTVR</sequence>
<dbReference type="Proteomes" id="UP000319353">
    <property type="component" value="Unassembled WGS sequence"/>
</dbReference>
<dbReference type="PRINTS" id="PR00080">
    <property type="entry name" value="SDRFAMILY"/>
</dbReference>
<dbReference type="EMBL" id="VBAL01000192">
    <property type="protein sequence ID" value="TMI97968.1"/>
    <property type="molecule type" value="Genomic_DNA"/>
</dbReference>
<evidence type="ECO:0000313" key="4">
    <source>
        <dbReference type="Proteomes" id="UP000319353"/>
    </source>
</evidence>
<dbReference type="PANTHER" id="PTHR42760:SF115">
    <property type="entry name" value="3-OXOACYL-[ACYL-CARRIER-PROTEIN] REDUCTASE FABG"/>
    <property type="match status" value="1"/>
</dbReference>
<evidence type="ECO:0000313" key="3">
    <source>
        <dbReference type="EMBL" id="TMI97968.1"/>
    </source>
</evidence>
<organism evidence="3 4">
    <name type="scientific">Candidatus Segetimicrobium genomatis</name>
    <dbReference type="NCBI Taxonomy" id="2569760"/>
    <lineage>
        <taxon>Bacteria</taxon>
        <taxon>Bacillati</taxon>
        <taxon>Candidatus Sysuimicrobiota</taxon>
        <taxon>Candidatus Sysuimicrobiia</taxon>
        <taxon>Candidatus Sysuimicrobiales</taxon>
        <taxon>Candidatus Segetimicrobiaceae</taxon>
        <taxon>Candidatus Segetimicrobium</taxon>
    </lineage>
</organism>
<dbReference type="InterPro" id="IPR002347">
    <property type="entry name" value="SDR_fam"/>
</dbReference>
<dbReference type="AlphaFoldDB" id="A0A537KQE4"/>
<dbReference type="PANTHER" id="PTHR42760">
    <property type="entry name" value="SHORT-CHAIN DEHYDROGENASES/REDUCTASES FAMILY MEMBER"/>
    <property type="match status" value="1"/>
</dbReference>
<accession>A0A537KQE4</accession>
<protein>
    <submittedName>
        <fullName evidence="3">SDR family oxidoreductase</fullName>
    </submittedName>
</protein>
<comment type="caution">
    <text evidence="3">The sequence shown here is derived from an EMBL/GenBank/DDBJ whole genome shotgun (WGS) entry which is preliminary data.</text>
</comment>
<dbReference type="InterPro" id="IPR036291">
    <property type="entry name" value="NAD(P)-bd_dom_sf"/>
</dbReference>
<dbReference type="SUPFAM" id="SSF51735">
    <property type="entry name" value="NAD(P)-binding Rossmann-fold domains"/>
    <property type="match status" value="1"/>
</dbReference>
<gene>
    <name evidence="3" type="ORF">E6H01_12880</name>
</gene>
<evidence type="ECO:0000256" key="2">
    <source>
        <dbReference type="ARBA" id="ARBA00023002"/>
    </source>
</evidence>
<reference evidence="3 4" key="1">
    <citation type="journal article" date="2019" name="Nat. Microbiol.">
        <title>Mediterranean grassland soil C-N compound turnover is dependent on rainfall and depth, and is mediated by genomically divergent microorganisms.</title>
        <authorList>
            <person name="Diamond S."/>
            <person name="Andeer P.F."/>
            <person name="Li Z."/>
            <person name="Crits-Christoph A."/>
            <person name="Burstein D."/>
            <person name="Anantharaman K."/>
            <person name="Lane K.R."/>
            <person name="Thomas B.C."/>
            <person name="Pan C."/>
            <person name="Northen T.R."/>
            <person name="Banfield J.F."/>
        </authorList>
    </citation>
    <scope>NUCLEOTIDE SEQUENCE [LARGE SCALE GENOMIC DNA]</scope>
    <source>
        <strain evidence="3">NP_4</strain>
    </source>
</reference>
<name>A0A537KQE4_9BACT</name>
<dbReference type="Pfam" id="PF13561">
    <property type="entry name" value="adh_short_C2"/>
    <property type="match status" value="1"/>
</dbReference>
<dbReference type="Gene3D" id="3.40.50.720">
    <property type="entry name" value="NAD(P)-binding Rossmann-like Domain"/>
    <property type="match status" value="1"/>
</dbReference>
<evidence type="ECO:0000256" key="1">
    <source>
        <dbReference type="ARBA" id="ARBA00006484"/>
    </source>
</evidence>
<dbReference type="PRINTS" id="PR00081">
    <property type="entry name" value="GDHRDH"/>
</dbReference>
<proteinExistence type="inferred from homology"/>
<comment type="similarity">
    <text evidence="1">Belongs to the short-chain dehydrogenases/reductases (SDR) family.</text>
</comment>
<dbReference type="GO" id="GO:0016616">
    <property type="term" value="F:oxidoreductase activity, acting on the CH-OH group of donors, NAD or NADP as acceptor"/>
    <property type="evidence" value="ECO:0007669"/>
    <property type="project" value="TreeGrafter"/>
</dbReference>